<protein>
    <submittedName>
        <fullName evidence="2">Uncharacterized protein</fullName>
    </submittedName>
</protein>
<feature type="signal peptide" evidence="1">
    <location>
        <begin position="1"/>
        <end position="22"/>
    </location>
</feature>
<accession>A0AAD6HKA6</accession>
<reference evidence="2" key="2">
    <citation type="submission" date="2023-01" db="EMBL/GenBank/DDBJ databases">
        <authorList>
            <person name="Petersen C."/>
        </authorList>
    </citation>
    <scope>NUCLEOTIDE SEQUENCE</scope>
    <source>
        <strain evidence="2">IBT 17514</strain>
    </source>
</reference>
<evidence type="ECO:0000313" key="2">
    <source>
        <dbReference type="EMBL" id="KAJ5719983.1"/>
    </source>
</evidence>
<feature type="chain" id="PRO_5041966155" evidence="1">
    <location>
        <begin position="23"/>
        <end position="258"/>
    </location>
</feature>
<evidence type="ECO:0000256" key="1">
    <source>
        <dbReference type="SAM" id="SignalP"/>
    </source>
</evidence>
<keyword evidence="3" id="KW-1185">Reference proteome</keyword>
<sequence length="258" mass="28402">MNLLSLYIFAITLFSYPLGVLGTPAPNPTVALLANTSPQPTGTPWNFSLYHNRKCSGKETVYAGSGSTDCRTDIHTSAQGLLRAYIDPSCVVTIYKDKKCSKAQSVETISSYTTNKCNPWRKKRKIRSFKVQINFWSPSTLEYGNGQPFDESLADAPPGWSIDPEELDYEDDWVAEDGRGRDIAEMHGLGQITPIMCEVNGSGGGGVLFESVGRIYLFDQLDGGLYHLKPPKSLEQIISIMKGTGRGVLNWKPLQARG</sequence>
<proteinExistence type="predicted"/>
<keyword evidence="1" id="KW-0732">Signal</keyword>
<evidence type="ECO:0000313" key="3">
    <source>
        <dbReference type="Proteomes" id="UP001215712"/>
    </source>
</evidence>
<dbReference type="Proteomes" id="UP001215712">
    <property type="component" value="Unassembled WGS sequence"/>
</dbReference>
<comment type="caution">
    <text evidence="2">The sequence shown here is derived from an EMBL/GenBank/DDBJ whole genome shotgun (WGS) entry which is preliminary data.</text>
</comment>
<organism evidence="2 3">
    <name type="scientific">Penicillium malachiteum</name>
    <dbReference type="NCBI Taxonomy" id="1324776"/>
    <lineage>
        <taxon>Eukaryota</taxon>
        <taxon>Fungi</taxon>
        <taxon>Dikarya</taxon>
        <taxon>Ascomycota</taxon>
        <taxon>Pezizomycotina</taxon>
        <taxon>Eurotiomycetes</taxon>
        <taxon>Eurotiomycetidae</taxon>
        <taxon>Eurotiales</taxon>
        <taxon>Aspergillaceae</taxon>
        <taxon>Penicillium</taxon>
    </lineage>
</organism>
<dbReference type="AlphaFoldDB" id="A0AAD6HKA6"/>
<name>A0AAD6HKA6_9EURO</name>
<gene>
    <name evidence="2" type="ORF">N7493_006861</name>
</gene>
<reference evidence="2" key="1">
    <citation type="journal article" date="2023" name="IMA Fungus">
        <title>Comparative genomic study of the Penicillium genus elucidates a diverse pangenome and 15 lateral gene transfer events.</title>
        <authorList>
            <person name="Petersen C."/>
            <person name="Sorensen T."/>
            <person name="Nielsen M.R."/>
            <person name="Sondergaard T.E."/>
            <person name="Sorensen J.L."/>
            <person name="Fitzpatrick D.A."/>
            <person name="Frisvad J.C."/>
            <person name="Nielsen K.L."/>
        </authorList>
    </citation>
    <scope>NUCLEOTIDE SEQUENCE</scope>
    <source>
        <strain evidence="2">IBT 17514</strain>
    </source>
</reference>
<dbReference type="EMBL" id="JAQJAN010000009">
    <property type="protein sequence ID" value="KAJ5719983.1"/>
    <property type="molecule type" value="Genomic_DNA"/>
</dbReference>